<dbReference type="InterPro" id="IPR029021">
    <property type="entry name" value="Prot-tyrosine_phosphatase-like"/>
</dbReference>
<accession>S5DSZ1</accession>
<dbReference type="SUPFAM" id="SSF52799">
    <property type="entry name" value="(Phosphotyrosine protein) phosphatases II"/>
    <property type="match status" value="1"/>
</dbReference>
<dbReference type="InterPro" id="IPR000242">
    <property type="entry name" value="PTP_cat"/>
</dbReference>
<dbReference type="PROSITE" id="PS50056">
    <property type="entry name" value="TYR_PHOSPHATASE_2"/>
    <property type="match status" value="1"/>
</dbReference>
<dbReference type="PANTHER" id="PTHR19134:SF449">
    <property type="entry name" value="TYROSINE-PROTEIN PHOSPHATASE 1"/>
    <property type="match status" value="1"/>
</dbReference>
<evidence type="ECO:0000256" key="1">
    <source>
        <dbReference type="ARBA" id="ARBA00009580"/>
    </source>
</evidence>
<name>S5DSZ1_9VIRU</name>
<dbReference type="InterPro" id="IPR000387">
    <property type="entry name" value="Tyr_Pase_dom"/>
</dbReference>
<organism evidence="4">
    <name type="scientific">Apophua simplicipes ichnovirus</name>
    <dbReference type="NCBI Taxonomy" id="1329648"/>
    <lineage>
        <taxon>Viruses</taxon>
        <taxon>Viruses incertae sedis</taxon>
        <taxon>Polydnaviriformidae</taxon>
        <taxon>Ichnoviriform</taxon>
    </lineage>
</organism>
<dbReference type="PANTHER" id="PTHR19134">
    <property type="entry name" value="RECEPTOR-TYPE TYROSINE-PROTEIN PHOSPHATASE"/>
    <property type="match status" value="1"/>
</dbReference>
<feature type="domain" description="Tyrosine specific protein phosphatases" evidence="3">
    <location>
        <begin position="213"/>
        <end position="294"/>
    </location>
</feature>
<proteinExistence type="inferred from homology"/>
<dbReference type="PROSITE" id="PS50055">
    <property type="entry name" value="TYR_PHOSPHATASE_PTP"/>
    <property type="match status" value="1"/>
</dbReference>
<evidence type="ECO:0000259" key="3">
    <source>
        <dbReference type="PROSITE" id="PS50056"/>
    </source>
</evidence>
<dbReference type="GO" id="GO:0004725">
    <property type="term" value="F:protein tyrosine phosphatase activity"/>
    <property type="evidence" value="ECO:0007669"/>
    <property type="project" value="InterPro"/>
</dbReference>
<dbReference type="Pfam" id="PF00102">
    <property type="entry name" value="Y_phosphatase"/>
    <property type="match status" value="1"/>
</dbReference>
<dbReference type="InterPro" id="IPR003595">
    <property type="entry name" value="Tyr_Pase_cat"/>
</dbReference>
<reference evidence="4" key="1">
    <citation type="journal article" date="2013" name="J. Gen. Virol.">
        <title>Ultrastructural and genomic characterization of a second banchine polydnavirus confirms the existence of shared features within this ichnovirus lineage.</title>
        <authorList>
            <person name="Djoumad A."/>
            <person name="Stoltz D."/>
            <person name="Beliveau C."/>
            <person name="Boyle B."/>
            <person name="Kuhn L."/>
            <person name="Cusson M."/>
        </authorList>
    </citation>
    <scope>NUCLEOTIDE SEQUENCE</scope>
</reference>
<comment type="similarity">
    <text evidence="1">Belongs to the protein-tyrosine phosphatase family.</text>
</comment>
<dbReference type="PRINTS" id="PR00700">
    <property type="entry name" value="PRTYPHPHTASE"/>
</dbReference>
<dbReference type="SMART" id="SM00194">
    <property type="entry name" value="PTPc"/>
    <property type="match status" value="1"/>
</dbReference>
<dbReference type="InterPro" id="IPR050348">
    <property type="entry name" value="Protein-Tyr_Phosphatase"/>
</dbReference>
<evidence type="ECO:0000259" key="2">
    <source>
        <dbReference type="PROSITE" id="PS50055"/>
    </source>
</evidence>
<dbReference type="CDD" id="cd00047">
    <property type="entry name" value="PTPc"/>
    <property type="match status" value="1"/>
</dbReference>
<sequence>MGIVQSDTKDFYNVSASGSSESLVWLGPDDPDHESEVLRLEFETKVLAGPISPSQSAEIFEDLTNEKRNRNGGVPWWDRIWSKMTKCSTNTRTDYARANYLNSIFQQRHLIATEAPTADTVCDFFDMIRREKCRVVVVLGKMFDDESYAYWSPDLGVKRNGRWVVGTSKKRDMGDFKIYTLMIIDPTSMKKCRTITLFHYVNWTEHKALVNTDNVFEMMRAICIKEGPRLFLDMRTKRPIVVHCNDDSGRTGTFCTIFLCLCEFLWFGDTNVLDMVKRLRYGRYTIVKTPEQYVFIFHVLNTYFFTL</sequence>
<dbReference type="SMART" id="SM00404">
    <property type="entry name" value="PTPc_motif"/>
    <property type="match status" value="1"/>
</dbReference>
<evidence type="ECO:0000313" key="4">
    <source>
        <dbReference type="EMBL" id="AGQ20150.1"/>
    </source>
</evidence>
<feature type="domain" description="Tyrosine-protein phosphatase" evidence="2">
    <location>
        <begin position="38"/>
        <end position="303"/>
    </location>
</feature>
<protein>
    <submittedName>
        <fullName evidence="4">AsIV-cont00036-ORF1</fullName>
    </submittedName>
</protein>
<dbReference type="Gene3D" id="3.90.190.10">
    <property type="entry name" value="Protein tyrosine phosphatase superfamily"/>
    <property type="match status" value="1"/>
</dbReference>
<dbReference type="EMBL" id="KC752242">
    <property type="protein sequence ID" value="AGQ20150.1"/>
    <property type="molecule type" value="Genomic_DNA"/>
</dbReference>